<dbReference type="OMA" id="CEYIGTH"/>
<dbReference type="SMART" id="SM00256">
    <property type="entry name" value="FBOX"/>
    <property type="match status" value="1"/>
</dbReference>
<evidence type="ECO:0000259" key="1">
    <source>
        <dbReference type="PROSITE" id="PS50181"/>
    </source>
</evidence>
<gene>
    <name evidence="2" type="ORF">PCON_02826</name>
</gene>
<dbReference type="InterPro" id="IPR036047">
    <property type="entry name" value="F-box-like_dom_sf"/>
</dbReference>
<protein>
    <recommendedName>
        <fullName evidence="1">F-box domain-containing protein</fullName>
    </recommendedName>
</protein>
<dbReference type="Gene3D" id="1.20.1280.50">
    <property type="match status" value="1"/>
</dbReference>
<dbReference type="OrthoDB" id="9981546at2759"/>
<dbReference type="SUPFAM" id="SSF81383">
    <property type="entry name" value="F-box domain"/>
    <property type="match status" value="1"/>
</dbReference>
<dbReference type="AlphaFoldDB" id="U4LBQ3"/>
<feature type="domain" description="F-box" evidence="1">
    <location>
        <begin position="1"/>
        <end position="45"/>
    </location>
</feature>
<keyword evidence="3" id="KW-1185">Reference proteome</keyword>
<dbReference type="EMBL" id="HF936373">
    <property type="protein sequence ID" value="CCX16230.1"/>
    <property type="molecule type" value="Genomic_DNA"/>
</dbReference>
<dbReference type="InterPro" id="IPR001810">
    <property type="entry name" value="F-box_dom"/>
</dbReference>
<name>U4LBQ3_PYROM</name>
<accession>U4LBQ3</accession>
<evidence type="ECO:0000313" key="2">
    <source>
        <dbReference type="EMBL" id="CCX16230.1"/>
    </source>
</evidence>
<evidence type="ECO:0000313" key="3">
    <source>
        <dbReference type="Proteomes" id="UP000018144"/>
    </source>
</evidence>
<proteinExistence type="predicted"/>
<dbReference type="PROSITE" id="PS50181">
    <property type="entry name" value="FBOX"/>
    <property type="match status" value="1"/>
</dbReference>
<reference evidence="2 3" key="1">
    <citation type="journal article" date="2013" name="PLoS Genet.">
        <title>The genome and development-dependent transcriptomes of Pyronema confluens: a window into fungal evolution.</title>
        <authorList>
            <person name="Traeger S."/>
            <person name="Altegoer F."/>
            <person name="Freitag M."/>
            <person name="Gabaldon T."/>
            <person name="Kempken F."/>
            <person name="Kumar A."/>
            <person name="Marcet-Houben M."/>
            <person name="Poggeler S."/>
            <person name="Stajich J.E."/>
            <person name="Nowrousian M."/>
        </authorList>
    </citation>
    <scope>NUCLEOTIDE SEQUENCE [LARGE SCALE GENOMIC DNA]</scope>
    <source>
        <strain evidence="3">CBS 100304</strain>
        <tissue evidence="2">Vegetative mycelium</tissue>
    </source>
</reference>
<dbReference type="Proteomes" id="UP000018144">
    <property type="component" value="Unassembled WGS sequence"/>
</dbReference>
<organism evidence="2 3">
    <name type="scientific">Pyronema omphalodes (strain CBS 100304)</name>
    <name type="common">Pyronema confluens</name>
    <dbReference type="NCBI Taxonomy" id="1076935"/>
    <lineage>
        <taxon>Eukaryota</taxon>
        <taxon>Fungi</taxon>
        <taxon>Dikarya</taxon>
        <taxon>Ascomycota</taxon>
        <taxon>Pezizomycotina</taxon>
        <taxon>Pezizomycetes</taxon>
        <taxon>Pezizales</taxon>
        <taxon>Pyronemataceae</taxon>
        <taxon>Pyronema</taxon>
    </lineage>
</organism>
<sequence>MTLLTLPEEILCNILSGLTSSELIQASTTCRRFKYSAQQILFLRLRDISKLEGHKFIFGCATSAHRMIPLSFQQPANNPQHITPYQTCLIRKSTSPVTATTSITSHYTSFLPLAPSNARSSYTNLDATPRPMSTTVSLDPSVTFVQLITNAQLLKLVPEGEGGLYSSLLPVASERLFRLRRKELKSAARSKQGKQVWLDEQRNCGIRIKVTEKEKQPWVASAEESEDERPESWLVEYEEVIVRTGALLLTLEEKREGAENAVVIGKVSAKSK</sequence>
<dbReference type="Pfam" id="PF12937">
    <property type="entry name" value="F-box-like"/>
    <property type="match status" value="1"/>
</dbReference>
<dbReference type="STRING" id="1076935.U4LBQ3"/>